<dbReference type="Proteomes" id="UP001501727">
    <property type="component" value="Unassembled WGS sequence"/>
</dbReference>
<dbReference type="RefSeq" id="WP_344759472.1">
    <property type="nucleotide sequence ID" value="NZ_BAAAZU010000006.1"/>
</dbReference>
<organism evidence="2 3">
    <name type="scientific">Luteimonas lutimaris</name>
    <dbReference type="NCBI Taxonomy" id="698645"/>
    <lineage>
        <taxon>Bacteria</taxon>
        <taxon>Pseudomonadati</taxon>
        <taxon>Pseudomonadota</taxon>
        <taxon>Gammaproteobacteria</taxon>
        <taxon>Lysobacterales</taxon>
        <taxon>Lysobacteraceae</taxon>
        <taxon>Luteimonas</taxon>
    </lineage>
</organism>
<dbReference type="SUPFAM" id="SSF56935">
    <property type="entry name" value="Porins"/>
    <property type="match status" value="1"/>
</dbReference>
<evidence type="ECO:0008006" key="4">
    <source>
        <dbReference type="Google" id="ProtNLM"/>
    </source>
</evidence>
<sequence>MAKAPGIPVRSALAAAVLALLPTAAGAAQINYEVGVGVLQSDNIGLASGNGQDETVVMPQLRFDLLQTGSRLSLNGSGQLQYLDYRDDTFDDDFRGAFSGQALWTLLPERLEWTFEDYLSRQPVDNLAVFSPDNQQQTNLFVTGPTLYLRLGSGTRAQFDLRYSNSYAEETDAFDSDRYNAAARLVRDLATNRTLSANIEATRVKYDDAPIDVDYTRYDGYATYSSRLRTVDFSIDLGYSRLEFEHRAGDEWLPLVRGTLAWRPTARSTLDVAAGYEFSDAAEDMVTSVIGGGQVVIDTPGSPLVPITPEVFKQRRLEAGYEYAGERLGLQVRPFYQRVSYVDSLARDEESWGGYASVSWKLRPRLTLAASAATLDRSFDQLSRRDRDSSVGVSLENQFTRNWSARIDLQRRERDSSEPGQDYQENVAIVSFAYRR</sequence>
<evidence type="ECO:0000313" key="2">
    <source>
        <dbReference type="EMBL" id="GAA3923220.1"/>
    </source>
</evidence>
<feature type="signal peptide" evidence="1">
    <location>
        <begin position="1"/>
        <end position="27"/>
    </location>
</feature>
<name>A0ABP7MHE3_9GAMM</name>
<dbReference type="InterPro" id="IPR018759">
    <property type="entry name" value="BBP2_2"/>
</dbReference>
<reference evidence="3" key="1">
    <citation type="journal article" date="2019" name="Int. J. Syst. Evol. Microbiol.">
        <title>The Global Catalogue of Microorganisms (GCM) 10K type strain sequencing project: providing services to taxonomists for standard genome sequencing and annotation.</title>
        <authorList>
            <consortium name="The Broad Institute Genomics Platform"/>
            <consortium name="The Broad Institute Genome Sequencing Center for Infectious Disease"/>
            <person name="Wu L."/>
            <person name="Ma J."/>
        </authorList>
    </citation>
    <scope>NUCLEOTIDE SEQUENCE [LARGE SCALE GENOMIC DNA]</scope>
    <source>
        <strain evidence="3">JCM 16916</strain>
    </source>
</reference>
<proteinExistence type="predicted"/>
<dbReference type="Pfam" id="PF10082">
    <property type="entry name" value="BBP2_2"/>
    <property type="match status" value="1"/>
</dbReference>
<dbReference type="EMBL" id="BAAAZU010000006">
    <property type="protein sequence ID" value="GAA3923220.1"/>
    <property type="molecule type" value="Genomic_DNA"/>
</dbReference>
<feature type="chain" id="PRO_5045902924" description="Outer membrane beta-barrel protein" evidence="1">
    <location>
        <begin position="28"/>
        <end position="436"/>
    </location>
</feature>
<evidence type="ECO:0000313" key="3">
    <source>
        <dbReference type="Proteomes" id="UP001501727"/>
    </source>
</evidence>
<keyword evidence="3" id="KW-1185">Reference proteome</keyword>
<accession>A0ABP7MHE3</accession>
<evidence type="ECO:0000256" key="1">
    <source>
        <dbReference type="SAM" id="SignalP"/>
    </source>
</evidence>
<comment type="caution">
    <text evidence="2">The sequence shown here is derived from an EMBL/GenBank/DDBJ whole genome shotgun (WGS) entry which is preliminary data.</text>
</comment>
<protein>
    <recommendedName>
        <fullName evidence="4">Outer membrane beta-barrel protein</fullName>
    </recommendedName>
</protein>
<gene>
    <name evidence="2" type="ORF">GCM10022229_16350</name>
</gene>
<keyword evidence="1" id="KW-0732">Signal</keyword>